<evidence type="ECO:0000256" key="8">
    <source>
        <dbReference type="ARBA" id="ARBA00022525"/>
    </source>
</evidence>
<evidence type="ECO:0000256" key="17">
    <source>
        <dbReference type="RuleBase" id="RU361185"/>
    </source>
</evidence>
<dbReference type="Pfam" id="PF21365">
    <property type="entry name" value="Glyco_hydro_31_3rd"/>
    <property type="match status" value="1"/>
</dbReference>
<comment type="similarity">
    <text evidence="4 17">Belongs to the glycosyl hydrolase 31 family.</text>
</comment>
<dbReference type="InterPro" id="IPR013780">
    <property type="entry name" value="Glyco_hydro_b"/>
</dbReference>
<dbReference type="GO" id="GO:0000272">
    <property type="term" value="P:polysaccharide catabolic process"/>
    <property type="evidence" value="ECO:0007669"/>
    <property type="project" value="UniProtKB-KW"/>
</dbReference>
<dbReference type="Gene3D" id="2.60.40.1180">
    <property type="entry name" value="Golgi alpha-mannosidase II"/>
    <property type="match status" value="2"/>
</dbReference>
<dbReference type="CDD" id="cd14752">
    <property type="entry name" value="GH31_N"/>
    <property type="match status" value="1"/>
</dbReference>
<feature type="domain" description="Glycoside hydrolase family 31 TIM barrel" evidence="18">
    <location>
        <begin position="269"/>
        <end position="658"/>
    </location>
</feature>
<keyword evidence="8" id="KW-0964">Secreted</keyword>
<dbReference type="EC" id="3.2.1.21" evidence="6"/>
<keyword evidence="10 17" id="KW-0378">Hydrolase</keyword>
<dbReference type="EMBL" id="KQ947404">
    <property type="protein sequence ID" value="KUJ23716.1"/>
    <property type="molecule type" value="Genomic_DNA"/>
</dbReference>
<dbReference type="GO" id="GO:0008422">
    <property type="term" value="F:beta-glucosidase activity"/>
    <property type="evidence" value="ECO:0007669"/>
    <property type="project" value="UniProtKB-EC"/>
</dbReference>
<dbReference type="PANTHER" id="PTHR22762:SF67">
    <property type="entry name" value="ALPHA_BETA-GLUCOSIDASE AGDC-RELATED"/>
    <property type="match status" value="1"/>
</dbReference>
<keyword evidence="9" id="KW-0732">Signal</keyword>
<reference evidence="21 22" key="1">
    <citation type="submission" date="2015-10" db="EMBL/GenBank/DDBJ databases">
        <title>Full genome of DAOMC 229536 Phialocephala scopiformis, a fungal endophyte of spruce producing the potent anti-insectan compound rugulosin.</title>
        <authorList>
            <consortium name="DOE Joint Genome Institute"/>
            <person name="Walker A.K."/>
            <person name="Frasz S.L."/>
            <person name="Seifert K.A."/>
            <person name="Miller J.D."/>
            <person name="Mondo S.J."/>
            <person name="Labutti K."/>
            <person name="Lipzen A."/>
            <person name="Dockter R."/>
            <person name="Kennedy M."/>
            <person name="Grigoriev I.V."/>
            <person name="Spatafora J.W."/>
        </authorList>
    </citation>
    <scope>NUCLEOTIDE SEQUENCE [LARGE SCALE GENOMIC DNA]</scope>
    <source>
        <strain evidence="21 22">CBS 120377</strain>
    </source>
</reference>
<keyword evidence="22" id="KW-1185">Reference proteome</keyword>
<dbReference type="InterPro" id="IPR048395">
    <property type="entry name" value="Glyco_hydro_31_C"/>
</dbReference>
<accession>A0A194XUA0</accession>
<evidence type="ECO:0000256" key="7">
    <source>
        <dbReference type="ARBA" id="ARBA00014002"/>
    </source>
</evidence>
<organism evidence="21 22">
    <name type="scientific">Mollisia scopiformis</name>
    <name type="common">Conifer needle endophyte fungus</name>
    <name type="synonym">Phialocephala scopiformis</name>
    <dbReference type="NCBI Taxonomy" id="149040"/>
    <lineage>
        <taxon>Eukaryota</taxon>
        <taxon>Fungi</taxon>
        <taxon>Dikarya</taxon>
        <taxon>Ascomycota</taxon>
        <taxon>Pezizomycotina</taxon>
        <taxon>Leotiomycetes</taxon>
        <taxon>Helotiales</taxon>
        <taxon>Mollisiaceae</taxon>
        <taxon>Mollisia</taxon>
    </lineage>
</organism>
<evidence type="ECO:0000256" key="13">
    <source>
        <dbReference type="ARBA" id="ARBA00023295"/>
    </source>
</evidence>
<evidence type="ECO:0000313" key="21">
    <source>
        <dbReference type="EMBL" id="KUJ23716.1"/>
    </source>
</evidence>
<dbReference type="SUPFAM" id="SSF74650">
    <property type="entry name" value="Galactose mutarotase-like"/>
    <property type="match status" value="1"/>
</dbReference>
<evidence type="ECO:0000256" key="14">
    <source>
        <dbReference type="ARBA" id="ARBA00023316"/>
    </source>
</evidence>
<dbReference type="SUPFAM" id="SSF51445">
    <property type="entry name" value="(Trans)glycosidases"/>
    <property type="match status" value="1"/>
</dbReference>
<dbReference type="GeneID" id="28827022"/>
<dbReference type="Gene3D" id="2.60.40.1760">
    <property type="entry name" value="glycosyl hydrolase (family 31)"/>
    <property type="match status" value="1"/>
</dbReference>
<dbReference type="InterPro" id="IPR011013">
    <property type="entry name" value="Gal_mutarotase_sf_dom"/>
</dbReference>
<keyword evidence="11" id="KW-0325">Glycoprotein</keyword>
<dbReference type="SUPFAM" id="SSF51011">
    <property type="entry name" value="Glycosyl hydrolase domain"/>
    <property type="match status" value="1"/>
</dbReference>
<comment type="subcellular location">
    <subcellularLocation>
        <location evidence="3">Secreted</location>
    </subcellularLocation>
</comment>
<evidence type="ECO:0000256" key="6">
    <source>
        <dbReference type="ARBA" id="ARBA00012744"/>
    </source>
</evidence>
<dbReference type="Proteomes" id="UP000070700">
    <property type="component" value="Unassembled WGS sequence"/>
</dbReference>
<evidence type="ECO:0000259" key="19">
    <source>
        <dbReference type="Pfam" id="PF13802"/>
    </source>
</evidence>
<dbReference type="EC" id="3.2.1.20" evidence="5"/>
<evidence type="ECO:0000256" key="15">
    <source>
        <dbReference type="ARBA" id="ARBA00023326"/>
    </source>
</evidence>
<dbReference type="GO" id="GO:0005576">
    <property type="term" value="C:extracellular region"/>
    <property type="evidence" value="ECO:0007669"/>
    <property type="project" value="UniProtKB-SubCell"/>
</dbReference>
<dbReference type="InterPro" id="IPR017853">
    <property type="entry name" value="GH"/>
</dbReference>
<keyword evidence="13 17" id="KW-0326">Glycosidase</keyword>
<evidence type="ECO:0000313" key="22">
    <source>
        <dbReference type="Proteomes" id="UP000070700"/>
    </source>
</evidence>
<name>A0A194XUA0_MOLSC</name>
<dbReference type="InterPro" id="IPR000322">
    <property type="entry name" value="Glyco_hydro_31_TIM"/>
</dbReference>
<evidence type="ECO:0000256" key="3">
    <source>
        <dbReference type="ARBA" id="ARBA00004613"/>
    </source>
</evidence>
<dbReference type="InterPro" id="IPR025887">
    <property type="entry name" value="Glyco_hydro_31_N_dom"/>
</dbReference>
<dbReference type="GO" id="GO:0071555">
    <property type="term" value="P:cell wall organization"/>
    <property type="evidence" value="ECO:0007669"/>
    <property type="project" value="UniProtKB-KW"/>
</dbReference>
<evidence type="ECO:0000256" key="4">
    <source>
        <dbReference type="ARBA" id="ARBA00007806"/>
    </source>
</evidence>
<evidence type="ECO:0000259" key="18">
    <source>
        <dbReference type="Pfam" id="PF01055"/>
    </source>
</evidence>
<protein>
    <recommendedName>
        <fullName evidence="7">Probable alpha/beta-glucosidase agdC</fullName>
        <ecNumber evidence="5">3.2.1.20</ecNumber>
        <ecNumber evidence="6">3.2.1.21</ecNumber>
    </recommendedName>
</protein>
<dbReference type="Gene3D" id="3.20.20.80">
    <property type="entry name" value="Glycosidases"/>
    <property type="match status" value="1"/>
</dbReference>
<evidence type="ECO:0000256" key="12">
    <source>
        <dbReference type="ARBA" id="ARBA00023277"/>
    </source>
</evidence>
<dbReference type="GO" id="GO:0030246">
    <property type="term" value="F:carbohydrate binding"/>
    <property type="evidence" value="ECO:0007669"/>
    <property type="project" value="InterPro"/>
</dbReference>
<proteinExistence type="inferred from homology"/>
<evidence type="ECO:0000256" key="16">
    <source>
        <dbReference type="ARBA" id="ARBA00025512"/>
    </source>
</evidence>
<keyword evidence="14" id="KW-0961">Cell wall biogenesis/degradation</keyword>
<dbReference type="KEGG" id="psco:LY89DRAFT_703116"/>
<dbReference type="STRING" id="149040.A0A194XUA0"/>
<evidence type="ECO:0000256" key="2">
    <source>
        <dbReference type="ARBA" id="ARBA00001657"/>
    </source>
</evidence>
<dbReference type="GO" id="GO:0004558">
    <property type="term" value="F:alpha-1,4-glucosidase activity"/>
    <property type="evidence" value="ECO:0007669"/>
    <property type="project" value="UniProtKB-EC"/>
</dbReference>
<evidence type="ECO:0000256" key="10">
    <source>
        <dbReference type="ARBA" id="ARBA00022801"/>
    </source>
</evidence>
<keyword evidence="15" id="KW-0624">Polysaccharide degradation</keyword>
<dbReference type="OrthoDB" id="5839090at2759"/>
<dbReference type="InParanoid" id="A0A194XUA0"/>
<dbReference type="Pfam" id="PF01055">
    <property type="entry name" value="Glyco_hydro_31_2nd"/>
    <property type="match status" value="1"/>
</dbReference>
<sequence length="870" mass="97051">MVNAYNLVDSILSLLAGSKGLAQSYLSPSCAGYIASNVQLSNSGMSANLSLVGSCNVFGTDLQNLRMTVHYETENRVHVKIYDSELQVYQVPESVLPRPNGTVNAADSVLEVVIVEYPFSFAVRRRDLSETIFNTSGSSLIFENQYLRLRTNLPQNPVLYGLGEHTDPLMLNTTNYTRTLWSRDAGGVPPGTNLYGNHPVYFENRPASNSSHGVAFINSNGMDIKINNTKEDGQYLEFNTVGGIVDLYFMAGPGPIDVAKQYSEVTGKPAMMPYWGFGFHDCRFGFANVSEVAATVANYSAANIPLETIWTDIDYMDHYKIFTTDPENFPLAEIRDLVNDLHNRDQRYILMVDPAVAYQDYKAFNDGAALDVFLKNFNGSWYNGVVWPGVTVFPDWFHTNMQAFWNGEFNTFFNESTGIDIDGLWIDMNEAANFCLWPCNDPRGFANAPSSIVYPPPRNQSGPNSPVSVPGSMLGLPGRDLIDPPYMINNAAGSLSNHTIFTDLIHANGVAEYDTHNLYGTMMSAASRVAMLSRRPTKRPLIVTRSTFIGAGTHVAHWLGDNISNWDEYIQSIRHMLQFASIFQVPMVGADVCGFIDNTTETLCARWATLGAFYTFFRNHNGDPPNIPQEFYRWPLVADAARNAIATRYKLLDYIYTAFHKQTVDGTPVLTPMWFKYPQDPITFPIQDQFFYGPSLLISPVTAENSTNVTIYLPHSQFYDFHTLLPVDRESSGQHMTLTNINYTKIPVHILGGSIIPMRVSGANTTTALRKLGFEILIAPDEQGRARGQLYLDDGESLVQEAVSEIMFSWDGRSRKLVMDGTFEYNVGNVKILSLTVLDPEGKPLSYDLDIPLTGPATVDIEMRKSKELK</sequence>
<feature type="domain" description="Glycosyl hydrolase family 31 C-terminal" evidence="20">
    <location>
        <begin position="666"/>
        <end position="756"/>
    </location>
</feature>
<dbReference type="RefSeq" id="XP_018078071.1">
    <property type="nucleotide sequence ID" value="XM_018217296.1"/>
</dbReference>
<evidence type="ECO:0000256" key="11">
    <source>
        <dbReference type="ARBA" id="ARBA00023180"/>
    </source>
</evidence>
<keyword evidence="12" id="KW-0119">Carbohydrate metabolism</keyword>
<comment type="catalytic activity">
    <reaction evidence="1">
        <text>Hydrolysis of terminal, non-reducing beta-D-glucosyl residues with release of beta-D-glucose.</text>
        <dbReference type="EC" id="3.2.1.21"/>
    </reaction>
</comment>
<evidence type="ECO:0000256" key="1">
    <source>
        <dbReference type="ARBA" id="ARBA00000448"/>
    </source>
</evidence>
<dbReference type="CDD" id="cd06602">
    <property type="entry name" value="GH31_MGAM_SI_GAA"/>
    <property type="match status" value="1"/>
</dbReference>
<dbReference type="InterPro" id="IPR030458">
    <property type="entry name" value="Glyco_hydro_31_AS"/>
</dbReference>
<evidence type="ECO:0000256" key="5">
    <source>
        <dbReference type="ARBA" id="ARBA00012741"/>
    </source>
</evidence>
<dbReference type="PROSITE" id="PS00129">
    <property type="entry name" value="GLYCOSYL_HYDROL_F31_1"/>
    <property type="match status" value="1"/>
</dbReference>
<dbReference type="AlphaFoldDB" id="A0A194XUA0"/>
<dbReference type="Pfam" id="PF13802">
    <property type="entry name" value="Gal_mutarotas_2"/>
    <property type="match status" value="1"/>
</dbReference>
<feature type="domain" description="Glycoside hydrolase family 31 N-terminal" evidence="19">
    <location>
        <begin position="100"/>
        <end position="220"/>
    </location>
</feature>
<comment type="function">
    <text evidence="16">Glucosidase involved in the degradation of cellulosic biomass. Has both alpha- and beta-glucosidase activity.</text>
</comment>
<evidence type="ECO:0000256" key="9">
    <source>
        <dbReference type="ARBA" id="ARBA00022729"/>
    </source>
</evidence>
<comment type="catalytic activity">
    <reaction evidence="2">
        <text>Hydrolysis of terminal, non-reducing (1-&gt;4)-linked alpha-D-glucose residues with release of alpha-D-glucose.</text>
        <dbReference type="EC" id="3.2.1.20"/>
    </reaction>
</comment>
<gene>
    <name evidence="21" type="ORF">LY89DRAFT_703116</name>
</gene>
<dbReference type="PANTHER" id="PTHR22762">
    <property type="entry name" value="ALPHA-GLUCOSIDASE"/>
    <property type="match status" value="1"/>
</dbReference>
<evidence type="ECO:0000259" key="20">
    <source>
        <dbReference type="Pfam" id="PF21365"/>
    </source>
</evidence>